<evidence type="ECO:0008006" key="4">
    <source>
        <dbReference type="Google" id="ProtNLM"/>
    </source>
</evidence>
<dbReference type="RefSeq" id="WP_169284287.1">
    <property type="nucleotide sequence ID" value="NZ_CP051680.1"/>
</dbReference>
<feature type="region of interest" description="Disordered" evidence="1">
    <location>
        <begin position="277"/>
        <end position="301"/>
    </location>
</feature>
<organism evidence="2 3">
    <name type="scientific">Cohnella herbarum</name>
    <dbReference type="NCBI Taxonomy" id="2728023"/>
    <lineage>
        <taxon>Bacteria</taxon>
        <taxon>Bacillati</taxon>
        <taxon>Bacillota</taxon>
        <taxon>Bacilli</taxon>
        <taxon>Bacillales</taxon>
        <taxon>Paenibacillaceae</taxon>
        <taxon>Cohnella</taxon>
    </lineage>
</organism>
<evidence type="ECO:0000256" key="1">
    <source>
        <dbReference type="SAM" id="MobiDB-lite"/>
    </source>
</evidence>
<dbReference type="EMBL" id="CP051680">
    <property type="protein sequence ID" value="QJD88047.1"/>
    <property type="molecule type" value="Genomic_DNA"/>
</dbReference>
<feature type="compositionally biased region" description="Basic and acidic residues" evidence="1">
    <location>
        <begin position="277"/>
        <end position="288"/>
    </location>
</feature>
<name>A0A7Z2VRM9_9BACL</name>
<dbReference type="PANTHER" id="PTHR35788:SF1">
    <property type="entry name" value="EXPORTED PROTEIN"/>
    <property type="match status" value="1"/>
</dbReference>
<evidence type="ECO:0000313" key="2">
    <source>
        <dbReference type="EMBL" id="QJD88047.1"/>
    </source>
</evidence>
<dbReference type="KEGG" id="cheb:HH215_07950"/>
<dbReference type="PANTHER" id="PTHR35788">
    <property type="entry name" value="EXPORTED PROTEIN-RELATED"/>
    <property type="match status" value="1"/>
</dbReference>
<dbReference type="Pfam" id="PF04294">
    <property type="entry name" value="VanW"/>
    <property type="match status" value="1"/>
</dbReference>
<dbReference type="Proteomes" id="UP000502248">
    <property type="component" value="Chromosome"/>
</dbReference>
<proteinExistence type="predicted"/>
<dbReference type="AlphaFoldDB" id="A0A7Z2VRM9"/>
<keyword evidence="3" id="KW-1185">Reference proteome</keyword>
<evidence type="ECO:0000313" key="3">
    <source>
        <dbReference type="Proteomes" id="UP000502248"/>
    </source>
</evidence>
<gene>
    <name evidence="2" type="ORF">HH215_07950</name>
</gene>
<reference evidence="2 3" key="1">
    <citation type="submission" date="2020-04" db="EMBL/GenBank/DDBJ databases">
        <title>Genome sequencing of novel species.</title>
        <authorList>
            <person name="Heo J."/>
            <person name="Kim S.-J."/>
            <person name="Kim J.-S."/>
            <person name="Hong S.-B."/>
            <person name="Kwon S.-W."/>
        </authorList>
    </citation>
    <scope>NUCLEOTIDE SEQUENCE [LARGE SCALE GENOMIC DNA]</scope>
    <source>
        <strain evidence="2 3">MFER-1</strain>
    </source>
</reference>
<dbReference type="InterPro" id="IPR052913">
    <property type="entry name" value="Glycopeptide_resist_protein"/>
</dbReference>
<protein>
    <recommendedName>
        <fullName evidence="4">Peptidoglycan binding domain-containing protein</fullName>
    </recommendedName>
</protein>
<accession>A0A7Z2VRM9</accession>
<sequence>MMLVGQTALPDSAIVVDHDQTVASIKRSDYTLPYLGLPVVNENKLDKLIDDVSKRVYRAPVNAGLDDGGRIVPEQAGSELNRFAFMDRVYGYIVEGKSLRIEAPLRKLHPKVDTELLTSIREKQIGVYTTYFNSNNKNRSHNIKLAAKAINNHYVFPGETFSFNKVVGERSASKGYQRAKVIVRGEVAEGIGGGICQISSTLFNAADRAGMQIVQRYSHSRRVPYVPPGRDATVSWYGPDFSFQNNYSYPILIRAVVYGGQVSIILYSADEVNEKPREVPRASKRLPEEVPADQNVQRIMP</sequence>
<dbReference type="InterPro" id="IPR007391">
    <property type="entry name" value="Vancomycin_resist_VanW"/>
</dbReference>